<dbReference type="PANTHER" id="PTHR33420:SF3">
    <property type="entry name" value="FIMBRIAL SUBUNIT ELFA"/>
    <property type="match status" value="1"/>
</dbReference>
<evidence type="ECO:0000313" key="8">
    <source>
        <dbReference type="Proteomes" id="UP000008793"/>
    </source>
</evidence>
<dbReference type="GO" id="GO:0043709">
    <property type="term" value="P:cell adhesion involved in single-species biofilm formation"/>
    <property type="evidence" value="ECO:0007669"/>
    <property type="project" value="TreeGrafter"/>
</dbReference>
<sequence>MTTNNLKLIALLAGSAFVCVAQAADGSVNFTGNIIDNTCAVSTGSKTVTVPLGDVQATAFSGVGSTASPTNFSILLEACPVAITTAAVKFDGPKDPINSELLQLTENAGAEADGVAVGIYEQDTTTLIPIASKSKNEDVATTATFNFVAKYVATKATIRPGTAGAVSEFTITYN</sequence>
<accession>D8MR93</accession>
<dbReference type="InterPro" id="IPR036937">
    <property type="entry name" value="Adhesion_dom_fimbrial_sf"/>
</dbReference>
<dbReference type="InterPro" id="IPR000259">
    <property type="entry name" value="Adhesion_dom_fimbrial"/>
</dbReference>
<evidence type="ECO:0000256" key="1">
    <source>
        <dbReference type="ARBA" id="ARBA00004561"/>
    </source>
</evidence>
<dbReference type="GO" id="GO:0009289">
    <property type="term" value="C:pilus"/>
    <property type="evidence" value="ECO:0007669"/>
    <property type="project" value="UniProtKB-SubCell"/>
</dbReference>
<evidence type="ECO:0000256" key="3">
    <source>
        <dbReference type="ARBA" id="ARBA00022729"/>
    </source>
</evidence>
<dbReference type="InterPro" id="IPR008966">
    <property type="entry name" value="Adhesion_dom_sf"/>
</dbReference>
<dbReference type="Pfam" id="PF00419">
    <property type="entry name" value="Fimbrial"/>
    <property type="match status" value="1"/>
</dbReference>
<keyword evidence="3 5" id="KW-0732">Signal</keyword>
<organism evidence="8">
    <name type="scientific">Erwinia billingiae (strain Eb661)</name>
    <dbReference type="NCBI Taxonomy" id="634500"/>
    <lineage>
        <taxon>Bacteria</taxon>
        <taxon>Pseudomonadati</taxon>
        <taxon>Pseudomonadota</taxon>
        <taxon>Gammaproteobacteria</taxon>
        <taxon>Enterobacterales</taxon>
        <taxon>Erwiniaceae</taxon>
        <taxon>Erwinia</taxon>
    </lineage>
</organism>
<keyword evidence="8" id="KW-1185">Reference proteome</keyword>
<evidence type="ECO:0000259" key="6">
    <source>
        <dbReference type="Pfam" id="PF00419"/>
    </source>
</evidence>
<evidence type="ECO:0000313" key="7">
    <source>
        <dbReference type="EMBL" id="CAX59350.1"/>
    </source>
</evidence>
<dbReference type="AlphaFoldDB" id="D8MR93"/>
<dbReference type="SUPFAM" id="SSF49401">
    <property type="entry name" value="Bacterial adhesins"/>
    <property type="match status" value="1"/>
</dbReference>
<feature type="domain" description="Fimbrial-type adhesion" evidence="6">
    <location>
        <begin position="29"/>
        <end position="173"/>
    </location>
</feature>
<comment type="subcellular location">
    <subcellularLocation>
        <location evidence="1">Fimbrium</location>
    </subcellularLocation>
</comment>
<protein>
    <submittedName>
        <fullName evidence="7">Putative major fimbrial subunit</fullName>
    </submittedName>
</protein>
<feature type="chain" id="PRO_5003118173" evidence="5">
    <location>
        <begin position="24"/>
        <end position="174"/>
    </location>
</feature>
<dbReference type="Gene3D" id="2.60.40.1090">
    <property type="entry name" value="Fimbrial-type adhesion domain"/>
    <property type="match status" value="1"/>
</dbReference>
<dbReference type="PANTHER" id="PTHR33420">
    <property type="entry name" value="FIMBRIAL SUBUNIT ELFA-RELATED"/>
    <property type="match status" value="1"/>
</dbReference>
<dbReference type="STRING" id="634500.EbC_18190"/>
<proteinExistence type="inferred from homology"/>
<keyword evidence="4" id="KW-0281">Fimbrium</keyword>
<evidence type="ECO:0000256" key="5">
    <source>
        <dbReference type="SAM" id="SignalP"/>
    </source>
</evidence>
<dbReference type="HOGENOM" id="CLU_088965_0_3_6"/>
<dbReference type="InterPro" id="IPR050263">
    <property type="entry name" value="Bact_Fimbrial_Adh_Pro"/>
</dbReference>
<evidence type="ECO:0000256" key="4">
    <source>
        <dbReference type="ARBA" id="ARBA00023263"/>
    </source>
</evidence>
<dbReference type="KEGG" id="ebi:EbC_18190"/>
<evidence type="ECO:0000256" key="2">
    <source>
        <dbReference type="ARBA" id="ARBA00006671"/>
    </source>
</evidence>
<name>D8MR93_ERWBE</name>
<dbReference type="Proteomes" id="UP000008793">
    <property type="component" value="Chromosome"/>
</dbReference>
<feature type="signal peptide" evidence="5">
    <location>
        <begin position="1"/>
        <end position="23"/>
    </location>
</feature>
<dbReference type="eggNOG" id="COG3539">
    <property type="taxonomic scope" value="Bacteria"/>
</dbReference>
<reference evidence="7 8" key="1">
    <citation type="journal article" date="2010" name="BMC Genomics">
        <title>Genome comparison of the epiphytic bacteria Erwinia billingiae and E. tasmaniensis with the pear pathogen E. pyrifoliae.</title>
        <authorList>
            <person name="Kube M."/>
            <person name="Migdoll A.M."/>
            <person name="Gehring I."/>
            <person name="Heitmann K."/>
            <person name="Mayer Y."/>
            <person name="Kuhl H."/>
            <person name="Knaust F."/>
            <person name="Geider K."/>
            <person name="Reinhardt R."/>
        </authorList>
    </citation>
    <scope>NUCLEOTIDE SEQUENCE [LARGE SCALE GENOMIC DNA]</scope>
    <source>
        <strain evidence="7 8">Eb661</strain>
    </source>
</reference>
<comment type="similarity">
    <text evidence="2">Belongs to the fimbrial protein family.</text>
</comment>
<dbReference type="EMBL" id="FP236843">
    <property type="protein sequence ID" value="CAX59350.1"/>
    <property type="molecule type" value="Genomic_DNA"/>
</dbReference>
<gene>
    <name evidence="7" type="primary">lpfA</name>
    <name evidence="7" type="ordered locus">EbC_18190</name>
</gene>